<keyword evidence="2" id="KW-0812">Transmembrane</keyword>
<keyword evidence="2" id="KW-1133">Transmembrane helix</keyword>
<dbReference type="PANTHER" id="PTHR33064">
    <property type="entry name" value="POL PROTEIN"/>
    <property type="match status" value="1"/>
</dbReference>
<proteinExistence type="predicted"/>
<dbReference type="SUPFAM" id="SSF56672">
    <property type="entry name" value="DNA/RNA polymerases"/>
    <property type="match status" value="1"/>
</dbReference>
<dbReference type="OrthoDB" id="9950135at2759"/>
<feature type="compositionally biased region" description="Low complexity" evidence="1">
    <location>
        <begin position="204"/>
        <end position="224"/>
    </location>
</feature>
<evidence type="ECO:0000313" key="4">
    <source>
        <dbReference type="EMBL" id="TRZ13820.1"/>
    </source>
</evidence>
<dbReference type="EMBL" id="SWJQ01000481">
    <property type="protein sequence ID" value="TRZ13820.1"/>
    <property type="molecule type" value="Genomic_DNA"/>
</dbReference>
<comment type="caution">
    <text evidence="4">The sequence shown here is derived from an EMBL/GenBank/DDBJ whole genome shotgun (WGS) entry which is preliminary data.</text>
</comment>
<dbReference type="InterPro" id="IPR043128">
    <property type="entry name" value="Rev_trsase/Diguanyl_cyclase"/>
</dbReference>
<dbReference type="PANTHER" id="PTHR33064:SF37">
    <property type="entry name" value="RIBONUCLEASE H"/>
    <property type="match status" value="1"/>
</dbReference>
<gene>
    <name evidence="4" type="ORF">HGM15179_013304</name>
</gene>
<feature type="compositionally biased region" description="Basic and acidic residues" evidence="1">
    <location>
        <begin position="239"/>
        <end position="254"/>
    </location>
</feature>
<keyword evidence="2" id="KW-0472">Membrane</keyword>
<keyword evidence="5" id="KW-1185">Reference proteome</keyword>
<evidence type="ECO:0000256" key="1">
    <source>
        <dbReference type="SAM" id="MobiDB-lite"/>
    </source>
</evidence>
<evidence type="ECO:0000256" key="2">
    <source>
        <dbReference type="SAM" id="Phobius"/>
    </source>
</evidence>
<dbReference type="AlphaFoldDB" id="A0A8K1LH45"/>
<dbReference type="InterPro" id="IPR041577">
    <property type="entry name" value="RT_RNaseH_2"/>
</dbReference>
<feature type="domain" description="Reverse transcriptase/retrotransposon-derived protein RNase H-like" evidence="3">
    <location>
        <begin position="382"/>
        <end position="480"/>
    </location>
</feature>
<name>A0A8K1LH45_9PASS</name>
<reference evidence="4" key="1">
    <citation type="submission" date="2019-04" db="EMBL/GenBank/DDBJ databases">
        <title>Genome assembly of Zosterops borbonicus 15179.</title>
        <authorList>
            <person name="Leroy T."/>
            <person name="Anselmetti Y."/>
            <person name="Tilak M.-K."/>
            <person name="Nabholz B."/>
        </authorList>
    </citation>
    <scope>NUCLEOTIDE SEQUENCE</scope>
    <source>
        <strain evidence="4">HGM_15179</strain>
        <tissue evidence="4">Muscle</tissue>
    </source>
</reference>
<evidence type="ECO:0000259" key="3">
    <source>
        <dbReference type="Pfam" id="PF17919"/>
    </source>
</evidence>
<accession>A0A8K1LH45</accession>
<dbReference type="Proteomes" id="UP000796761">
    <property type="component" value="Unassembled WGS sequence"/>
</dbReference>
<dbReference type="InterPro" id="IPR051320">
    <property type="entry name" value="Viral_Replic_Matur_Polypro"/>
</dbReference>
<dbReference type="Gene3D" id="3.30.70.270">
    <property type="match status" value="2"/>
</dbReference>
<feature type="transmembrane region" description="Helical" evidence="2">
    <location>
        <begin position="636"/>
        <end position="656"/>
    </location>
</feature>
<protein>
    <recommendedName>
        <fullName evidence="3">Reverse transcriptase/retrotransposon-derived protein RNase H-like domain-containing protein</fullName>
    </recommendedName>
</protein>
<dbReference type="Pfam" id="PF17919">
    <property type="entry name" value="RT_RNaseH_2"/>
    <property type="match status" value="1"/>
</dbReference>
<sequence length="667" mass="74161">MQNSGELCCSNLRPLVKTEFNYINVESHDPYITTKEIPYTATELAKLKKEYSQLPSESETEYVFRVSLTGGDQIKLSEQEASGYWGHGVFLTTGNTRAPWSLTQHAAYWAGGLNPLERGDPLATVGTPDQLLENIHKTACLQMIHERKLISDYESPMQQPVKPKIMTPLIRGLPESLKPTAIILQKTIASITPVDRLERFLGHTSDQTGSTDSTDFPPFTTPSTQSNSSHNSGKYGPVKHSEDKPEIASPNEKPEKGTLAHHALAQKLEDDILVGGEEKEVVGDVQQKIISHLENLGLQIPSEKIQKPSQEVKFLGIWWKGGMACIPPDTLTSLDQIKMPESRKELQQALGLLVFWRKHIPDFSIIARPLYDLLRKGVKWDWSPSQEEALQLLIFEATAHPALGPIHPTDPFQVEWGFAISGLSVHIWQRGPEGPIRPVSSYSCGFKDAEKRYTTWGKGLFVVSLTLIEVEKIAQQQPVVLRDLFKDKSVTTGTPPPDGVAQRASVRQWSAQIEHYCNIFSITEGAVKNLAKQEAENLDSIQDKPASAITPPFSPEQSANPWFTDPSAFCLTAPSIIPSLWGPSDSSNPAHCPGQPVLVDLPTVGEVPLVLKTPLNKYTWVAFDALEKEHWTNTGWIIFIILTFCLLVADSVVLTFHRRTPRDMKAI</sequence>
<dbReference type="InterPro" id="IPR043502">
    <property type="entry name" value="DNA/RNA_pol_sf"/>
</dbReference>
<feature type="region of interest" description="Disordered" evidence="1">
    <location>
        <begin position="203"/>
        <end position="254"/>
    </location>
</feature>
<organism evidence="4 5">
    <name type="scientific">Zosterops borbonicus</name>
    <dbReference type="NCBI Taxonomy" id="364589"/>
    <lineage>
        <taxon>Eukaryota</taxon>
        <taxon>Metazoa</taxon>
        <taxon>Chordata</taxon>
        <taxon>Craniata</taxon>
        <taxon>Vertebrata</taxon>
        <taxon>Euteleostomi</taxon>
        <taxon>Archelosauria</taxon>
        <taxon>Archosauria</taxon>
        <taxon>Dinosauria</taxon>
        <taxon>Saurischia</taxon>
        <taxon>Theropoda</taxon>
        <taxon>Coelurosauria</taxon>
        <taxon>Aves</taxon>
        <taxon>Neognathae</taxon>
        <taxon>Neoaves</taxon>
        <taxon>Telluraves</taxon>
        <taxon>Australaves</taxon>
        <taxon>Passeriformes</taxon>
        <taxon>Sylvioidea</taxon>
        <taxon>Zosteropidae</taxon>
        <taxon>Zosterops</taxon>
    </lineage>
</organism>
<evidence type="ECO:0000313" key="5">
    <source>
        <dbReference type="Proteomes" id="UP000796761"/>
    </source>
</evidence>